<feature type="domain" description="AB hydrolase-1" evidence="1">
    <location>
        <begin position="30"/>
        <end position="256"/>
    </location>
</feature>
<dbReference type="EMBL" id="UINC01030577">
    <property type="protein sequence ID" value="SVB15195.1"/>
    <property type="molecule type" value="Genomic_DNA"/>
</dbReference>
<dbReference type="GO" id="GO:0046464">
    <property type="term" value="P:acylglycerol catabolic process"/>
    <property type="evidence" value="ECO:0007669"/>
    <property type="project" value="TreeGrafter"/>
</dbReference>
<evidence type="ECO:0000313" key="2">
    <source>
        <dbReference type="EMBL" id="SVB15195.1"/>
    </source>
</evidence>
<dbReference type="PRINTS" id="PR00111">
    <property type="entry name" value="ABHYDROLASE"/>
</dbReference>
<dbReference type="Pfam" id="PF12697">
    <property type="entry name" value="Abhydrolase_6"/>
    <property type="match status" value="1"/>
</dbReference>
<organism evidence="2">
    <name type="scientific">marine metagenome</name>
    <dbReference type="NCBI Taxonomy" id="408172"/>
    <lineage>
        <taxon>unclassified sequences</taxon>
        <taxon>metagenomes</taxon>
        <taxon>ecological metagenomes</taxon>
    </lineage>
</organism>
<dbReference type="PANTHER" id="PTHR43798">
    <property type="entry name" value="MONOACYLGLYCEROL LIPASE"/>
    <property type="match status" value="1"/>
</dbReference>
<dbReference type="GO" id="GO:0047372">
    <property type="term" value="F:monoacylglycerol lipase activity"/>
    <property type="evidence" value="ECO:0007669"/>
    <property type="project" value="TreeGrafter"/>
</dbReference>
<protein>
    <recommendedName>
        <fullName evidence="1">AB hydrolase-1 domain-containing protein</fullName>
    </recommendedName>
</protein>
<dbReference type="PANTHER" id="PTHR43798:SF5">
    <property type="entry name" value="MONOACYLGLYCEROL LIPASE ABHD6"/>
    <property type="match status" value="1"/>
</dbReference>
<dbReference type="Gene3D" id="3.40.50.1820">
    <property type="entry name" value="alpha/beta hydrolase"/>
    <property type="match status" value="1"/>
</dbReference>
<accession>A0A382BN51</accession>
<sequence>MRFEVAGRSVHAATGAVAIDRLDVADAPLVVLVHGAGMDRTVWSHQTRWLAHHGTRAVAIDLPGHGHSDGPALGSIVELAAWLGDVSDALGDPLHLVGHSMGSFIGLEAAAFSDRIASLVLMGLGASMPVHPDLQTAAETDGPLAADLMAGWMHGTDQKFGANPTPGMSMTGTSRAVIETSPDGVLGLDLAMCAAYDGALEAAANVTCPTTVVLGRLDRMTPRRGAQPLVDTLGHATVIELATSGHAPMMEDPSTVRSALLDHLFPVAI</sequence>
<evidence type="ECO:0000259" key="1">
    <source>
        <dbReference type="Pfam" id="PF12697"/>
    </source>
</evidence>
<name>A0A382BN51_9ZZZZ</name>
<proteinExistence type="predicted"/>
<dbReference type="AlphaFoldDB" id="A0A382BN51"/>
<dbReference type="InterPro" id="IPR029058">
    <property type="entry name" value="AB_hydrolase_fold"/>
</dbReference>
<dbReference type="SUPFAM" id="SSF53474">
    <property type="entry name" value="alpha/beta-Hydrolases"/>
    <property type="match status" value="1"/>
</dbReference>
<dbReference type="InterPro" id="IPR000073">
    <property type="entry name" value="AB_hydrolase_1"/>
</dbReference>
<dbReference type="InterPro" id="IPR050266">
    <property type="entry name" value="AB_hydrolase_sf"/>
</dbReference>
<dbReference type="GO" id="GO:0016020">
    <property type="term" value="C:membrane"/>
    <property type="evidence" value="ECO:0007669"/>
    <property type="project" value="TreeGrafter"/>
</dbReference>
<reference evidence="2" key="1">
    <citation type="submission" date="2018-05" db="EMBL/GenBank/DDBJ databases">
        <authorList>
            <person name="Lanie J.A."/>
            <person name="Ng W.-L."/>
            <person name="Kazmierczak K.M."/>
            <person name="Andrzejewski T.M."/>
            <person name="Davidsen T.M."/>
            <person name="Wayne K.J."/>
            <person name="Tettelin H."/>
            <person name="Glass J.I."/>
            <person name="Rusch D."/>
            <person name="Podicherti R."/>
            <person name="Tsui H.-C.T."/>
            <person name="Winkler M.E."/>
        </authorList>
    </citation>
    <scope>NUCLEOTIDE SEQUENCE</scope>
</reference>
<gene>
    <name evidence="2" type="ORF">METZ01_LOCUS168049</name>
</gene>